<dbReference type="PROSITE" id="PS51820">
    <property type="entry name" value="PA14"/>
    <property type="match status" value="1"/>
</dbReference>
<dbReference type="InterPro" id="IPR026891">
    <property type="entry name" value="Fn3-like"/>
</dbReference>
<evidence type="ECO:0000256" key="4">
    <source>
        <dbReference type="ARBA" id="ARBA00022801"/>
    </source>
</evidence>
<dbReference type="Gene3D" id="2.60.120.260">
    <property type="entry name" value="Galactose-binding domain-like"/>
    <property type="match status" value="1"/>
</dbReference>
<dbReference type="EMBL" id="JAWCUI010000059">
    <property type="protein sequence ID" value="KAL1890753.1"/>
    <property type="molecule type" value="Genomic_DNA"/>
</dbReference>
<comment type="similarity">
    <text evidence="2">Belongs to the glycosyl hydrolase 3 family.</text>
</comment>
<dbReference type="SUPFAM" id="SSF52279">
    <property type="entry name" value="Beta-D-glucan exohydrolase, C-terminal domain"/>
    <property type="match status" value="1"/>
</dbReference>
<evidence type="ECO:0000256" key="5">
    <source>
        <dbReference type="ARBA" id="ARBA00023277"/>
    </source>
</evidence>
<sequence length="405" mass="43771">MAIEHKPDAVRLEGTFTPTSTGAHYFSLPAFGHAKLYVNDELVYDAGPAQDPRAFAEGGPFEQRKQHTFVQGEVYRLRVEVLAPTPKQAIVPLMAGRIAFHLGFMAQDEYEEDVVANAVEAATNADVALVFVGNSAEWETEGHDAADMNLPTFGSQDRLVAAVVAVNPRTVVINCSGVPVAMPWIDSVAGLLQCWFLGQESGNAIVDVLLGTISPSGRLPVSFPRSIQDTPSYGNFPGDQATSTVHYAEGIEVGYRHYDKHPEKVLFSFGAGLSYTTFEYCPAVITPQELVHDGVVTVQLEVKNTGAVDSREVVQVYLAPLLEPRVGRPELPTKVLAGFAKVEIAAQSAASVVVDISFESAAFWDETHNCWAVDEGEYAVLIGNSSTSVKRHGSIKVEKSFTFGP</sequence>
<dbReference type="Gene3D" id="3.40.50.1700">
    <property type="entry name" value="Glycoside hydrolase family 3 C-terminal domain"/>
    <property type="match status" value="1"/>
</dbReference>
<gene>
    <name evidence="8" type="ORF">Sste5346_008078</name>
</gene>
<keyword evidence="6" id="KW-0326">Glycosidase</keyword>
<dbReference type="Gene3D" id="3.20.20.300">
    <property type="entry name" value="Glycoside hydrolase, family 3, N-terminal domain"/>
    <property type="match status" value="1"/>
</dbReference>
<feature type="domain" description="PA14" evidence="7">
    <location>
        <begin position="1"/>
        <end position="119"/>
    </location>
</feature>
<dbReference type="InterPro" id="IPR011658">
    <property type="entry name" value="PA14_dom"/>
</dbReference>
<dbReference type="Gene3D" id="2.60.40.10">
    <property type="entry name" value="Immunoglobulins"/>
    <property type="match status" value="1"/>
</dbReference>
<accession>A0ABR3YQV8</accession>
<dbReference type="InterPro" id="IPR002772">
    <property type="entry name" value="Glyco_hydro_3_C"/>
</dbReference>
<keyword evidence="4" id="KW-0378">Hydrolase</keyword>
<comment type="catalytic activity">
    <reaction evidence="1">
        <text>Hydrolysis of terminal, non-reducing beta-D-glucosyl residues with release of beta-D-glucose.</text>
        <dbReference type="EC" id="3.2.1.21"/>
    </reaction>
</comment>
<name>A0ABR3YQV8_9PEZI</name>
<keyword evidence="9" id="KW-1185">Reference proteome</keyword>
<dbReference type="InterPro" id="IPR013783">
    <property type="entry name" value="Ig-like_fold"/>
</dbReference>
<dbReference type="InterPro" id="IPR050288">
    <property type="entry name" value="Cellulose_deg_GH3"/>
</dbReference>
<evidence type="ECO:0000259" key="7">
    <source>
        <dbReference type="PROSITE" id="PS51820"/>
    </source>
</evidence>
<evidence type="ECO:0000256" key="6">
    <source>
        <dbReference type="ARBA" id="ARBA00023295"/>
    </source>
</evidence>
<evidence type="ECO:0000256" key="3">
    <source>
        <dbReference type="ARBA" id="ARBA00012744"/>
    </source>
</evidence>
<dbReference type="SMART" id="SM01217">
    <property type="entry name" value="Fn3_like"/>
    <property type="match status" value="1"/>
</dbReference>
<dbReference type="Pfam" id="PF01915">
    <property type="entry name" value="Glyco_hydro_3_C"/>
    <property type="match status" value="1"/>
</dbReference>
<reference evidence="8 9" key="1">
    <citation type="journal article" date="2024" name="IMA Fungus">
        <title>IMA Genome - F19 : A genome assembly and annotation guide to empower mycologists, including annotated draft genome sequences of Ceratocystis pirilliformis, Diaporthe australafricana, Fusarium ophioides, Paecilomyces lecythidis, and Sporothrix stenoceras.</title>
        <authorList>
            <person name="Aylward J."/>
            <person name="Wilson A.M."/>
            <person name="Visagie C.M."/>
            <person name="Spraker J."/>
            <person name="Barnes I."/>
            <person name="Buitendag C."/>
            <person name="Ceriani C."/>
            <person name="Del Mar Angel L."/>
            <person name="du Plessis D."/>
            <person name="Fuchs T."/>
            <person name="Gasser K."/>
            <person name="Kramer D."/>
            <person name="Li W."/>
            <person name="Munsamy K."/>
            <person name="Piso A."/>
            <person name="Price J.L."/>
            <person name="Sonnekus B."/>
            <person name="Thomas C."/>
            <person name="van der Nest A."/>
            <person name="van Dijk A."/>
            <person name="van Heerden A."/>
            <person name="van Vuuren N."/>
            <person name="Yilmaz N."/>
            <person name="Duong T.A."/>
            <person name="van der Merwe N.A."/>
            <person name="Wingfield M.J."/>
            <person name="Wingfield B.D."/>
        </authorList>
    </citation>
    <scope>NUCLEOTIDE SEQUENCE [LARGE SCALE GENOMIC DNA]</scope>
    <source>
        <strain evidence="8 9">CMW 5346</strain>
    </source>
</reference>
<dbReference type="EC" id="3.2.1.21" evidence="3"/>
<evidence type="ECO:0000256" key="1">
    <source>
        <dbReference type="ARBA" id="ARBA00000448"/>
    </source>
</evidence>
<proteinExistence type="inferred from homology"/>
<evidence type="ECO:0000256" key="2">
    <source>
        <dbReference type="ARBA" id="ARBA00005336"/>
    </source>
</evidence>
<keyword evidence="5" id="KW-0119">Carbohydrate metabolism</keyword>
<dbReference type="Proteomes" id="UP001583186">
    <property type="component" value="Unassembled WGS sequence"/>
</dbReference>
<dbReference type="Pfam" id="PF07691">
    <property type="entry name" value="PA14"/>
    <property type="match status" value="1"/>
</dbReference>
<dbReference type="InterPro" id="IPR036881">
    <property type="entry name" value="Glyco_hydro_3_C_sf"/>
</dbReference>
<protein>
    <recommendedName>
        <fullName evidence="3">beta-glucosidase</fullName>
        <ecNumber evidence="3">3.2.1.21</ecNumber>
    </recommendedName>
</protein>
<evidence type="ECO:0000313" key="8">
    <source>
        <dbReference type="EMBL" id="KAL1890753.1"/>
    </source>
</evidence>
<dbReference type="InterPro" id="IPR037524">
    <property type="entry name" value="PA14/GLEYA"/>
</dbReference>
<dbReference type="PANTHER" id="PTHR42715:SF3">
    <property type="entry name" value="BETA-GLUCOSIDASE B-RELATED"/>
    <property type="match status" value="1"/>
</dbReference>
<comment type="caution">
    <text evidence="8">The sequence shown here is derived from an EMBL/GenBank/DDBJ whole genome shotgun (WGS) entry which is preliminary data.</text>
</comment>
<dbReference type="InterPro" id="IPR036962">
    <property type="entry name" value="Glyco_hydro_3_N_sf"/>
</dbReference>
<evidence type="ECO:0000313" key="9">
    <source>
        <dbReference type="Proteomes" id="UP001583186"/>
    </source>
</evidence>
<dbReference type="Pfam" id="PF14310">
    <property type="entry name" value="Fn3-like"/>
    <property type="match status" value="1"/>
</dbReference>
<dbReference type="PANTHER" id="PTHR42715">
    <property type="entry name" value="BETA-GLUCOSIDASE"/>
    <property type="match status" value="1"/>
</dbReference>
<organism evidence="8 9">
    <name type="scientific">Sporothrix stenoceras</name>
    <dbReference type="NCBI Taxonomy" id="5173"/>
    <lineage>
        <taxon>Eukaryota</taxon>
        <taxon>Fungi</taxon>
        <taxon>Dikarya</taxon>
        <taxon>Ascomycota</taxon>
        <taxon>Pezizomycotina</taxon>
        <taxon>Sordariomycetes</taxon>
        <taxon>Sordariomycetidae</taxon>
        <taxon>Ophiostomatales</taxon>
        <taxon>Ophiostomataceae</taxon>
        <taxon>Sporothrix</taxon>
    </lineage>
</organism>